<accession>A0A178XQC8</accession>
<dbReference type="RefSeq" id="WP_066878491.1">
    <property type="nucleotide sequence ID" value="NZ_LNQB01000096.1"/>
</dbReference>
<dbReference type="Proteomes" id="UP000078507">
    <property type="component" value="Unassembled WGS sequence"/>
</dbReference>
<reference evidence="2 3" key="1">
    <citation type="submission" date="2015-11" db="EMBL/GenBank/DDBJ databases">
        <title>Ensifer anhuiense sp. nov., an effective nitrogen fixation bacterium with Glycine soja.</title>
        <authorList>
            <person name="Yan H."/>
            <person name="Chen W."/>
        </authorList>
    </citation>
    <scope>NUCLEOTIDE SEQUENCE [LARGE SCALE GENOMIC DNA]</scope>
    <source>
        <strain evidence="2 3">LMG 7837</strain>
    </source>
</reference>
<gene>
    <name evidence="2" type="ORF">ATB98_09250</name>
</gene>
<proteinExistence type="predicted"/>
<name>A0A178XQC8_SINSA</name>
<dbReference type="STRING" id="36856.ATB98_09250"/>
<protein>
    <submittedName>
        <fullName evidence="2">Uncharacterized protein</fullName>
    </submittedName>
</protein>
<keyword evidence="3" id="KW-1185">Reference proteome</keyword>
<organism evidence="2 3">
    <name type="scientific">Sinorhizobium saheli</name>
    <dbReference type="NCBI Taxonomy" id="36856"/>
    <lineage>
        <taxon>Bacteria</taxon>
        <taxon>Pseudomonadati</taxon>
        <taxon>Pseudomonadota</taxon>
        <taxon>Alphaproteobacteria</taxon>
        <taxon>Hyphomicrobiales</taxon>
        <taxon>Rhizobiaceae</taxon>
        <taxon>Sinorhizobium/Ensifer group</taxon>
        <taxon>Sinorhizobium</taxon>
    </lineage>
</organism>
<keyword evidence="1" id="KW-1133">Transmembrane helix</keyword>
<feature type="transmembrane region" description="Helical" evidence="1">
    <location>
        <begin position="92"/>
        <end position="115"/>
    </location>
</feature>
<keyword evidence="1" id="KW-0812">Transmembrane</keyword>
<feature type="transmembrane region" description="Helical" evidence="1">
    <location>
        <begin position="6"/>
        <end position="26"/>
    </location>
</feature>
<evidence type="ECO:0000313" key="2">
    <source>
        <dbReference type="EMBL" id="OAP37394.1"/>
    </source>
</evidence>
<evidence type="ECO:0000313" key="3">
    <source>
        <dbReference type="Proteomes" id="UP000078507"/>
    </source>
</evidence>
<sequence length="117" mass="12849">MTFLRGLFRLWLIASLLWMATLVVYIEVEGRRRDVADGGSVFVKAWTVIADGWKAERELAAMREVAAVSDGMSVAPDETSRRIETGRDVQKVALLFGGLLLGPPLILLVLGAWVVHG</sequence>
<dbReference type="AlphaFoldDB" id="A0A178XQC8"/>
<comment type="caution">
    <text evidence="2">The sequence shown here is derived from an EMBL/GenBank/DDBJ whole genome shotgun (WGS) entry which is preliminary data.</text>
</comment>
<keyword evidence="1" id="KW-0472">Membrane</keyword>
<evidence type="ECO:0000256" key="1">
    <source>
        <dbReference type="SAM" id="Phobius"/>
    </source>
</evidence>
<dbReference type="EMBL" id="LNQB01000096">
    <property type="protein sequence ID" value="OAP37394.1"/>
    <property type="molecule type" value="Genomic_DNA"/>
</dbReference>